<dbReference type="Gene3D" id="1.10.10.10">
    <property type="entry name" value="Winged helix-like DNA-binding domain superfamily/Winged helix DNA-binding domain"/>
    <property type="match status" value="1"/>
</dbReference>
<organism evidence="1 2">
    <name type="scientific">Acanthopleuribacter pedis</name>
    <dbReference type="NCBI Taxonomy" id="442870"/>
    <lineage>
        <taxon>Bacteria</taxon>
        <taxon>Pseudomonadati</taxon>
        <taxon>Acidobacteriota</taxon>
        <taxon>Holophagae</taxon>
        <taxon>Acanthopleuribacterales</taxon>
        <taxon>Acanthopleuribacteraceae</taxon>
        <taxon>Acanthopleuribacter</taxon>
    </lineage>
</organism>
<accession>A0A8J7Q4Z1</accession>
<dbReference type="SUPFAM" id="SSF46785">
    <property type="entry name" value="Winged helix' DNA-binding domain"/>
    <property type="match status" value="1"/>
</dbReference>
<protein>
    <submittedName>
        <fullName evidence="1">Uncharacterized protein</fullName>
    </submittedName>
</protein>
<proteinExistence type="predicted"/>
<dbReference type="AlphaFoldDB" id="A0A8J7Q4Z1"/>
<dbReference type="InterPro" id="IPR036390">
    <property type="entry name" value="WH_DNA-bd_sf"/>
</dbReference>
<dbReference type="EMBL" id="JAFREP010000017">
    <property type="protein sequence ID" value="MBO1320527.1"/>
    <property type="molecule type" value="Genomic_DNA"/>
</dbReference>
<dbReference type="Proteomes" id="UP000664417">
    <property type="component" value="Unassembled WGS sequence"/>
</dbReference>
<evidence type="ECO:0000313" key="1">
    <source>
        <dbReference type="EMBL" id="MBO1320527.1"/>
    </source>
</evidence>
<dbReference type="InterPro" id="IPR036388">
    <property type="entry name" value="WH-like_DNA-bd_sf"/>
</dbReference>
<comment type="caution">
    <text evidence="1">The sequence shown here is derived from an EMBL/GenBank/DDBJ whole genome shotgun (WGS) entry which is preliminary data.</text>
</comment>
<gene>
    <name evidence="1" type="ORF">J3U88_18770</name>
</gene>
<dbReference type="RefSeq" id="WP_207860481.1">
    <property type="nucleotide sequence ID" value="NZ_JAFREP010000017.1"/>
</dbReference>
<keyword evidence="2" id="KW-1185">Reference proteome</keyword>
<reference evidence="1" key="1">
    <citation type="submission" date="2021-03" db="EMBL/GenBank/DDBJ databases">
        <authorList>
            <person name="Wang G."/>
        </authorList>
    </citation>
    <scope>NUCLEOTIDE SEQUENCE</scope>
    <source>
        <strain evidence="1">KCTC 12899</strain>
    </source>
</reference>
<evidence type="ECO:0000313" key="2">
    <source>
        <dbReference type="Proteomes" id="UP000664417"/>
    </source>
</evidence>
<sequence>MGKLRLEPKVKPLVTGEEYENLLSTLRDAQADAGDNYIYFDLEENEKAKDVKKAFLFVAEKEGISVVIRQQRGVNSLVFSFKDDQGAGGTSGGSGRMSAEEARDRILSALKNAKGSLQKSEILKDTGVSSSTWNIRIKELIDSGEVKRDGERRDTRYTYAG</sequence>
<name>A0A8J7Q4Z1_9BACT</name>